<dbReference type="GO" id="GO:0009523">
    <property type="term" value="C:photosystem II"/>
    <property type="evidence" value="ECO:0007669"/>
    <property type="project" value="InterPro"/>
</dbReference>
<evidence type="ECO:0000313" key="2">
    <source>
        <dbReference type="EMBL" id="KAK9807003.1"/>
    </source>
</evidence>
<gene>
    <name evidence="2" type="ORF">WJX72_010408</name>
</gene>
<feature type="transmembrane region" description="Helical" evidence="1">
    <location>
        <begin position="157"/>
        <end position="176"/>
    </location>
</feature>
<comment type="caution">
    <text evidence="2">The sequence shown here is derived from an EMBL/GenBank/DDBJ whole genome shotgun (WGS) entry which is preliminary data.</text>
</comment>
<dbReference type="InterPro" id="IPR038760">
    <property type="entry name" value="PsbY_plant"/>
</dbReference>
<evidence type="ECO:0000313" key="3">
    <source>
        <dbReference type="Proteomes" id="UP001489004"/>
    </source>
</evidence>
<dbReference type="PANTHER" id="PTHR34790">
    <property type="entry name" value="PHOTOSYSTEM II CORE COMPLEX PROTEINS PSBY, CHLOROPLASTIC"/>
    <property type="match status" value="1"/>
</dbReference>
<evidence type="ECO:0000256" key="1">
    <source>
        <dbReference type="SAM" id="Phobius"/>
    </source>
</evidence>
<dbReference type="PANTHER" id="PTHR34790:SF1">
    <property type="entry name" value="PHOTOSYSTEM II CORE COMPLEX PROTEINS PSBY, CHLOROPLASTIC"/>
    <property type="match status" value="1"/>
</dbReference>
<dbReference type="Proteomes" id="UP001489004">
    <property type="component" value="Unassembled WGS sequence"/>
</dbReference>
<sequence length="190" mass="19518">MAQLLSTCSNLRAAVLPHTRAVSKGRVVGLASLPARAPLRIVGQAQNRNSEAVQLVRKAAGVGAAAAAFLAAGNAQAAQEVATLAASDNRLGIIATLFLPVVGWVALNMFGPAKNQLDNMNRGLAAGLGLSAAALLAAQSSDAAEEVAQLAANDNRFAIIATLFLPVVGWVVLNMFGPAKNQLDNMGRKK</sequence>
<keyword evidence="1" id="KW-1133">Transmembrane helix</keyword>
<keyword evidence="1" id="KW-0472">Membrane</keyword>
<proteinExistence type="predicted"/>
<dbReference type="GO" id="GO:0045454">
    <property type="term" value="P:cell redox homeostasis"/>
    <property type="evidence" value="ECO:0007669"/>
    <property type="project" value="TreeGrafter"/>
</dbReference>
<organism evidence="2 3">
    <name type="scientific">[Myrmecia] bisecta</name>
    <dbReference type="NCBI Taxonomy" id="41462"/>
    <lineage>
        <taxon>Eukaryota</taxon>
        <taxon>Viridiplantae</taxon>
        <taxon>Chlorophyta</taxon>
        <taxon>core chlorophytes</taxon>
        <taxon>Trebouxiophyceae</taxon>
        <taxon>Trebouxiales</taxon>
        <taxon>Trebouxiaceae</taxon>
        <taxon>Myrmecia</taxon>
    </lineage>
</organism>
<accession>A0AAW1PAS8</accession>
<keyword evidence="3" id="KW-1185">Reference proteome</keyword>
<reference evidence="2 3" key="1">
    <citation type="journal article" date="2024" name="Nat. Commun.">
        <title>Phylogenomics reveals the evolutionary origins of lichenization in chlorophyte algae.</title>
        <authorList>
            <person name="Puginier C."/>
            <person name="Libourel C."/>
            <person name="Otte J."/>
            <person name="Skaloud P."/>
            <person name="Haon M."/>
            <person name="Grisel S."/>
            <person name="Petersen M."/>
            <person name="Berrin J.G."/>
            <person name="Delaux P.M."/>
            <person name="Dal Grande F."/>
            <person name="Keller J."/>
        </authorList>
    </citation>
    <scope>NUCLEOTIDE SEQUENCE [LARGE SCALE GENOMIC DNA]</scope>
    <source>
        <strain evidence="2 3">SAG 2043</strain>
    </source>
</reference>
<dbReference type="GO" id="GO:0009534">
    <property type="term" value="C:chloroplast thylakoid"/>
    <property type="evidence" value="ECO:0007669"/>
    <property type="project" value="TreeGrafter"/>
</dbReference>
<protein>
    <submittedName>
        <fullName evidence="2">Uncharacterized protein</fullName>
    </submittedName>
</protein>
<dbReference type="EMBL" id="JALJOR010000013">
    <property type="protein sequence ID" value="KAK9807003.1"/>
    <property type="molecule type" value="Genomic_DNA"/>
</dbReference>
<feature type="transmembrane region" description="Helical" evidence="1">
    <location>
        <begin position="91"/>
        <end position="111"/>
    </location>
</feature>
<name>A0AAW1PAS8_9CHLO</name>
<dbReference type="AlphaFoldDB" id="A0AAW1PAS8"/>
<keyword evidence="1" id="KW-0812">Transmembrane</keyword>